<evidence type="ECO:0000313" key="3">
    <source>
        <dbReference type="Proteomes" id="UP000241818"/>
    </source>
</evidence>
<dbReference type="STRING" id="857342.A0A2T3AZX2"/>
<name>A0A2T3AZX2_AMORE</name>
<dbReference type="FunCoup" id="A0A2T3AZX2">
    <property type="interactions" value="155"/>
</dbReference>
<sequence>MSTPSAAPWRSLFLSHLSHMPSPEFVLATLRPSTDATSAPTPRARYCIFRGLWAELTPDTRNPAPPNPRVYESDLLTLTTDVRMSKIEELGAGPQSGGGAIVEAVFWARDVMAQWRFRGPAYVVGPDIESGSSGATMVREQVGRRMRIVGDAEEQAGSWSWERELAGHFGNLSPTMRGSFRNPPPGARVDEVPADGSGLKLGQKVTDVDDAIARRNFRVVVIRPDEVEQLDLTDPERARRWKYTCVGPRDEWTKEELWP</sequence>
<dbReference type="OrthoDB" id="5394411at2759"/>
<dbReference type="GO" id="GO:0010181">
    <property type="term" value="F:FMN binding"/>
    <property type="evidence" value="ECO:0007669"/>
    <property type="project" value="InterPro"/>
</dbReference>
<keyword evidence="3" id="KW-1185">Reference proteome</keyword>
<dbReference type="AlphaFoldDB" id="A0A2T3AZX2"/>
<dbReference type="GeneID" id="36574811"/>
<dbReference type="Proteomes" id="UP000241818">
    <property type="component" value="Unassembled WGS sequence"/>
</dbReference>
<gene>
    <name evidence="2" type="ORF">M430DRAFT_35385</name>
</gene>
<dbReference type="SUPFAM" id="SSF50475">
    <property type="entry name" value="FMN-binding split barrel"/>
    <property type="match status" value="1"/>
</dbReference>
<dbReference type="InParanoid" id="A0A2T3AZX2"/>
<feature type="domain" description="Pyridoxamine 5'-phosphate oxidase Alr4036 family FMN-binding" evidence="1">
    <location>
        <begin position="7"/>
        <end position="124"/>
    </location>
</feature>
<dbReference type="Pfam" id="PF12766">
    <property type="entry name" value="Pyridox_oxase_2"/>
    <property type="match status" value="1"/>
</dbReference>
<dbReference type="EMBL" id="KZ679012">
    <property type="protein sequence ID" value="PSS16691.1"/>
    <property type="molecule type" value="Genomic_DNA"/>
</dbReference>
<proteinExistence type="predicted"/>
<reference evidence="2 3" key="1">
    <citation type="journal article" date="2018" name="New Phytol.">
        <title>Comparative genomics and transcriptomics depict ericoid mycorrhizal fungi as versatile saprotrophs and plant mutualists.</title>
        <authorList>
            <person name="Martino E."/>
            <person name="Morin E."/>
            <person name="Grelet G.A."/>
            <person name="Kuo A."/>
            <person name="Kohler A."/>
            <person name="Daghino S."/>
            <person name="Barry K.W."/>
            <person name="Cichocki N."/>
            <person name="Clum A."/>
            <person name="Dockter R.B."/>
            <person name="Hainaut M."/>
            <person name="Kuo R.C."/>
            <person name="LaButti K."/>
            <person name="Lindahl B.D."/>
            <person name="Lindquist E.A."/>
            <person name="Lipzen A."/>
            <person name="Khouja H.R."/>
            <person name="Magnuson J."/>
            <person name="Murat C."/>
            <person name="Ohm R.A."/>
            <person name="Singer S.W."/>
            <person name="Spatafora J.W."/>
            <person name="Wang M."/>
            <person name="Veneault-Fourrey C."/>
            <person name="Henrissat B."/>
            <person name="Grigoriev I.V."/>
            <person name="Martin F.M."/>
            <person name="Perotto S."/>
        </authorList>
    </citation>
    <scope>NUCLEOTIDE SEQUENCE [LARGE SCALE GENOMIC DNA]</scope>
    <source>
        <strain evidence="2 3">ATCC 22711</strain>
    </source>
</reference>
<dbReference type="PANTHER" id="PTHR28243:SF1">
    <property type="entry name" value="PYRIDOXAMINE 5'-PHOSPHATE OXIDASE ALR4036 FAMILY FMN-BINDING DOMAIN-CONTAINING PROTEIN"/>
    <property type="match status" value="1"/>
</dbReference>
<protein>
    <recommendedName>
        <fullName evidence="1">Pyridoxamine 5'-phosphate oxidase Alr4036 family FMN-binding domain-containing protein</fullName>
    </recommendedName>
</protein>
<dbReference type="Gene3D" id="2.30.110.10">
    <property type="entry name" value="Electron Transport, Fmn-binding Protein, Chain A"/>
    <property type="match status" value="1"/>
</dbReference>
<accession>A0A2T3AZX2</accession>
<dbReference type="RefSeq" id="XP_024720199.1">
    <property type="nucleotide sequence ID" value="XM_024866730.1"/>
</dbReference>
<evidence type="ECO:0000259" key="1">
    <source>
        <dbReference type="Pfam" id="PF12766"/>
    </source>
</evidence>
<organism evidence="2 3">
    <name type="scientific">Amorphotheca resinae ATCC 22711</name>
    <dbReference type="NCBI Taxonomy" id="857342"/>
    <lineage>
        <taxon>Eukaryota</taxon>
        <taxon>Fungi</taxon>
        <taxon>Dikarya</taxon>
        <taxon>Ascomycota</taxon>
        <taxon>Pezizomycotina</taxon>
        <taxon>Leotiomycetes</taxon>
        <taxon>Helotiales</taxon>
        <taxon>Amorphothecaceae</taxon>
        <taxon>Amorphotheca</taxon>
    </lineage>
</organism>
<dbReference type="PANTHER" id="PTHR28243">
    <property type="entry name" value="AGL049CP"/>
    <property type="match status" value="1"/>
</dbReference>
<dbReference type="InterPro" id="IPR012349">
    <property type="entry name" value="Split_barrel_FMN-bd"/>
</dbReference>
<evidence type="ECO:0000313" key="2">
    <source>
        <dbReference type="EMBL" id="PSS16691.1"/>
    </source>
</evidence>
<dbReference type="InterPro" id="IPR024624">
    <property type="entry name" value="Pyridox_Oxase_Alr4036_FMN-bd"/>
</dbReference>